<evidence type="ECO:0000256" key="1">
    <source>
        <dbReference type="SAM" id="MobiDB-lite"/>
    </source>
</evidence>
<proteinExistence type="predicted"/>
<sequence>MAPQINEHQIIEQLPAEIENENEPGLNRYYSPDPSRHYSPNPFNNSVNRWDPAGNEHPRISTIDQVSSQRREILVQNASGAVAGHQLEQPPASTVNFQQFPPSLPASAAENQRREIPVQNASGPVAGHQLEQAPASTVDIQQFPPRLPASAAENERREIPVQNGPVAGQQVPINTDQQMHINGDEQVPDNGEGQVTEAGRVTVDEAVGRVMFDEGERVTKRMRTE</sequence>
<reference evidence="2 3" key="1">
    <citation type="journal article" date="2018" name="Nat. Ecol. Evol.">
        <title>Pezizomycetes genomes reveal the molecular basis of ectomycorrhizal truffle lifestyle.</title>
        <authorList>
            <person name="Murat C."/>
            <person name="Payen T."/>
            <person name="Noel B."/>
            <person name="Kuo A."/>
            <person name="Morin E."/>
            <person name="Chen J."/>
            <person name="Kohler A."/>
            <person name="Krizsan K."/>
            <person name="Balestrini R."/>
            <person name="Da Silva C."/>
            <person name="Montanini B."/>
            <person name="Hainaut M."/>
            <person name="Levati E."/>
            <person name="Barry K.W."/>
            <person name="Belfiori B."/>
            <person name="Cichocki N."/>
            <person name="Clum A."/>
            <person name="Dockter R.B."/>
            <person name="Fauchery L."/>
            <person name="Guy J."/>
            <person name="Iotti M."/>
            <person name="Le Tacon F."/>
            <person name="Lindquist E.A."/>
            <person name="Lipzen A."/>
            <person name="Malagnac F."/>
            <person name="Mello A."/>
            <person name="Molinier V."/>
            <person name="Miyauchi S."/>
            <person name="Poulain J."/>
            <person name="Riccioni C."/>
            <person name="Rubini A."/>
            <person name="Sitrit Y."/>
            <person name="Splivallo R."/>
            <person name="Traeger S."/>
            <person name="Wang M."/>
            <person name="Zifcakova L."/>
            <person name="Wipf D."/>
            <person name="Zambonelli A."/>
            <person name="Paolocci F."/>
            <person name="Nowrousian M."/>
            <person name="Ottonello S."/>
            <person name="Baldrian P."/>
            <person name="Spatafora J.W."/>
            <person name="Henrissat B."/>
            <person name="Nagy L.G."/>
            <person name="Aury J.M."/>
            <person name="Wincker P."/>
            <person name="Grigoriev I.V."/>
            <person name="Bonfante P."/>
            <person name="Martin F.M."/>
        </authorList>
    </citation>
    <scope>NUCLEOTIDE SEQUENCE [LARGE SCALE GENOMIC DNA]</scope>
    <source>
        <strain evidence="2 3">CCBAS932</strain>
    </source>
</reference>
<dbReference type="EMBL" id="ML119332">
    <property type="protein sequence ID" value="RPB06469.1"/>
    <property type="molecule type" value="Genomic_DNA"/>
</dbReference>
<dbReference type="InParanoid" id="A0A3N4KAS8"/>
<protein>
    <submittedName>
        <fullName evidence="2">Uncharacterized protein</fullName>
    </submittedName>
</protein>
<dbReference type="AlphaFoldDB" id="A0A3N4KAS8"/>
<evidence type="ECO:0000313" key="3">
    <source>
        <dbReference type="Proteomes" id="UP000277580"/>
    </source>
</evidence>
<gene>
    <name evidence="2" type="ORF">P167DRAFT_580501</name>
</gene>
<evidence type="ECO:0000313" key="2">
    <source>
        <dbReference type="EMBL" id="RPB06469.1"/>
    </source>
</evidence>
<keyword evidence="3" id="KW-1185">Reference proteome</keyword>
<name>A0A3N4KAS8_9PEZI</name>
<organism evidence="2 3">
    <name type="scientific">Morchella conica CCBAS932</name>
    <dbReference type="NCBI Taxonomy" id="1392247"/>
    <lineage>
        <taxon>Eukaryota</taxon>
        <taxon>Fungi</taxon>
        <taxon>Dikarya</taxon>
        <taxon>Ascomycota</taxon>
        <taxon>Pezizomycotina</taxon>
        <taxon>Pezizomycetes</taxon>
        <taxon>Pezizales</taxon>
        <taxon>Morchellaceae</taxon>
        <taxon>Morchella</taxon>
    </lineage>
</organism>
<feature type="region of interest" description="Disordered" evidence="1">
    <location>
        <begin position="15"/>
        <end position="59"/>
    </location>
</feature>
<accession>A0A3N4KAS8</accession>
<dbReference type="Proteomes" id="UP000277580">
    <property type="component" value="Unassembled WGS sequence"/>
</dbReference>